<evidence type="ECO:0000313" key="3">
    <source>
        <dbReference type="Proteomes" id="UP000033661"/>
    </source>
</evidence>
<feature type="coiled-coil region" evidence="1">
    <location>
        <begin position="279"/>
        <end position="332"/>
    </location>
</feature>
<evidence type="ECO:0000313" key="2">
    <source>
        <dbReference type="EMBL" id="KJV90441.1"/>
    </source>
</evidence>
<keyword evidence="1" id="KW-0175">Coiled coil</keyword>
<dbReference type="RefSeq" id="WP_155980512.1">
    <property type="nucleotide sequence ID" value="NZ_LAOI01000001.1"/>
</dbReference>
<sequence>MTKLTKMELKELVEQNEYEIKLVQYYEQIDSYKNLDDITQNTEIPGTQPTISVPGYRALLELYMASNDAPHKELENFSNSLEKISTYLFNDDHDKFTEQVFNDLEEKNKSFIFYSNFNNSHANFIKYSKENNQYYRTFYNVGSGDIESENQSIKKFVSGAGFLFQTKKILVGGKSEIQKKIKQDLVNNAKGVNNEPDELLKNQPFEVSDVQVKEQRYNNCSTRALCEALRDNIPTEEFRELYEFIANNSYSDMLKAAGIEKSIKQEEIKDFESALKKYIQLQRKKFDMAQTNLKKEEDNELTQKYNNLKIEYAEIVKKIKELKAQLPESQDKINIRKKVKELLSQQGKLLDQQHKVLNQQEQLSQNPTNTVILTYRTLVP</sequence>
<dbReference type="Proteomes" id="UP000033661">
    <property type="component" value="Unassembled WGS sequence"/>
</dbReference>
<name>A0A0F3QE51_RICBE</name>
<protein>
    <submittedName>
        <fullName evidence="2">Uncharacterized protein</fullName>
    </submittedName>
</protein>
<organism evidence="2 3">
    <name type="scientific">Rickettsia bellii str. RML An4</name>
    <dbReference type="NCBI Taxonomy" id="1359193"/>
    <lineage>
        <taxon>Bacteria</taxon>
        <taxon>Pseudomonadati</taxon>
        <taxon>Pseudomonadota</taxon>
        <taxon>Alphaproteobacteria</taxon>
        <taxon>Rickettsiales</taxon>
        <taxon>Rickettsiaceae</taxon>
        <taxon>Rickettsieae</taxon>
        <taxon>Rickettsia</taxon>
        <taxon>belli group</taxon>
    </lineage>
</organism>
<gene>
    <name evidence="2" type="ORF">RBEAN4_1445</name>
</gene>
<accession>A0A0F3QE51</accession>
<keyword evidence="3" id="KW-1185">Reference proteome</keyword>
<proteinExistence type="predicted"/>
<comment type="caution">
    <text evidence="2">The sequence shown here is derived from an EMBL/GenBank/DDBJ whole genome shotgun (WGS) entry which is preliminary data.</text>
</comment>
<reference evidence="2 3" key="1">
    <citation type="submission" date="2015-02" db="EMBL/GenBank/DDBJ databases">
        <title>Genome Sequencing of Rickettsiales.</title>
        <authorList>
            <person name="Daugherty S.C."/>
            <person name="Su Q."/>
            <person name="Abolude K."/>
            <person name="Beier-Sexton M."/>
            <person name="Carlyon J.A."/>
            <person name="Carter R."/>
            <person name="Day N.P."/>
            <person name="Dumler S.J."/>
            <person name="Dyachenko V."/>
            <person name="Godinez A."/>
            <person name="Kurtti T.J."/>
            <person name="Lichay M."/>
            <person name="Mullins K.E."/>
            <person name="Ott S."/>
            <person name="Pappas-Brown V."/>
            <person name="Paris D.H."/>
            <person name="Patel P."/>
            <person name="Richards A.L."/>
            <person name="Sadzewicz L."/>
            <person name="Sears K."/>
            <person name="Seidman D."/>
            <person name="Sengamalay N."/>
            <person name="Stenos J."/>
            <person name="Tallon L.J."/>
            <person name="Vincent G."/>
            <person name="Fraser C.M."/>
            <person name="Munderloh U."/>
            <person name="Dunning-Hotopp J.C."/>
        </authorList>
    </citation>
    <scope>NUCLEOTIDE SEQUENCE [LARGE SCALE GENOMIC DNA]</scope>
    <source>
        <strain evidence="2 3">RML An4</strain>
    </source>
</reference>
<dbReference type="PATRIC" id="fig|1359193.3.peg.1402"/>
<evidence type="ECO:0000256" key="1">
    <source>
        <dbReference type="SAM" id="Coils"/>
    </source>
</evidence>
<dbReference type="AlphaFoldDB" id="A0A0F3QE51"/>
<dbReference type="EMBL" id="LAOI01000001">
    <property type="protein sequence ID" value="KJV90441.1"/>
    <property type="molecule type" value="Genomic_DNA"/>
</dbReference>